<reference evidence="1 2" key="1">
    <citation type="submission" date="2014-04" db="EMBL/GenBank/DDBJ databases">
        <authorList>
            <consortium name="DOE Joint Genome Institute"/>
            <person name="Kuo A."/>
            <person name="Kohler A."/>
            <person name="Nagy L.G."/>
            <person name="Floudas D."/>
            <person name="Copeland A."/>
            <person name="Barry K.W."/>
            <person name="Cichocki N."/>
            <person name="Veneault-Fourrey C."/>
            <person name="LaButti K."/>
            <person name="Lindquist E.A."/>
            <person name="Lipzen A."/>
            <person name="Lundell T."/>
            <person name="Morin E."/>
            <person name="Murat C."/>
            <person name="Sun H."/>
            <person name="Tunlid A."/>
            <person name="Henrissat B."/>
            <person name="Grigoriev I.V."/>
            <person name="Hibbett D.S."/>
            <person name="Martin F."/>
            <person name="Nordberg H.P."/>
            <person name="Cantor M.N."/>
            <person name="Hua S.X."/>
        </authorList>
    </citation>
    <scope>NUCLEOTIDE SEQUENCE [LARGE SCALE GENOMIC DNA]</scope>
    <source>
        <strain evidence="1 2">Foug A</strain>
    </source>
</reference>
<dbReference type="EMBL" id="KN822005">
    <property type="protein sequence ID" value="KIM70209.1"/>
    <property type="molecule type" value="Genomic_DNA"/>
</dbReference>
<dbReference type="InParanoid" id="A0A0C3EPX9"/>
<protein>
    <submittedName>
        <fullName evidence="1">Uncharacterized protein</fullName>
    </submittedName>
</protein>
<evidence type="ECO:0000313" key="2">
    <source>
        <dbReference type="Proteomes" id="UP000053989"/>
    </source>
</evidence>
<dbReference type="AlphaFoldDB" id="A0A0C3EPX9"/>
<accession>A0A0C3EPX9</accession>
<dbReference type="Proteomes" id="UP000053989">
    <property type="component" value="Unassembled WGS sequence"/>
</dbReference>
<organism evidence="1 2">
    <name type="scientific">Scleroderma citrinum Foug A</name>
    <dbReference type="NCBI Taxonomy" id="1036808"/>
    <lineage>
        <taxon>Eukaryota</taxon>
        <taxon>Fungi</taxon>
        <taxon>Dikarya</taxon>
        <taxon>Basidiomycota</taxon>
        <taxon>Agaricomycotina</taxon>
        <taxon>Agaricomycetes</taxon>
        <taxon>Agaricomycetidae</taxon>
        <taxon>Boletales</taxon>
        <taxon>Sclerodermatineae</taxon>
        <taxon>Sclerodermataceae</taxon>
        <taxon>Scleroderma</taxon>
    </lineage>
</organism>
<name>A0A0C3EPX9_9AGAM</name>
<feature type="non-terminal residue" evidence="1">
    <location>
        <position position="1"/>
    </location>
</feature>
<dbReference type="OrthoDB" id="2626367at2759"/>
<keyword evidence="2" id="KW-1185">Reference proteome</keyword>
<dbReference type="HOGENOM" id="CLU_022091_0_0_1"/>
<sequence>MSRSRNTQQEKEGLQRRIRGLTTILHGFAQQGLSMRPRDFDSFLRHFTTLLTCSSKYDAGARRVIAVTGSIDPGQKVRTLIVENSHPNSPMGPISLHLVQKRHRSLDEVVAGPPSPDLIRHIEDTWAALSAIDLCATDYAKQLASLEIFFLRRSFYKFAERFREDTRLCGGKRLAELIGQWKPDRPEITLKWVNPPQWLVILKGLPKIKSTRMARGQLEWEFSDKTKQDWSGILVFFLTGVDRSIEEVKQAREGNLQKQMGRLNFWCHYLYYFVTWNAGIVKDLLTRTNMVDGTTTFMPMRTDNKAGESKGNQVLRYLWTVVAWHAAVNTLCSDKALPKLLKDIEIGLVQVPRSPSSVPTLPEISDEFFIRFPDMIRDRQVVMVTLESHYSEKRCHSDNMFFDFVHPEAALMGLVNYYMHYSAQAGQDVGFRDPQRMQRIVQPLAEAREAVIAVSEECCWCCDWLGKILELRFTLPSGTHGMMYPWDPPKVGVSELVLKKLEGKLWDQLYEIVLRSVESFYSSLARSTGAPKIYLTDESLSEHLLSLLSE</sequence>
<gene>
    <name evidence="1" type="ORF">SCLCIDRAFT_1207506</name>
</gene>
<evidence type="ECO:0000313" key="1">
    <source>
        <dbReference type="EMBL" id="KIM70209.1"/>
    </source>
</evidence>
<proteinExistence type="predicted"/>
<reference evidence="2" key="2">
    <citation type="submission" date="2015-01" db="EMBL/GenBank/DDBJ databases">
        <title>Evolutionary Origins and Diversification of the Mycorrhizal Mutualists.</title>
        <authorList>
            <consortium name="DOE Joint Genome Institute"/>
            <consortium name="Mycorrhizal Genomics Consortium"/>
            <person name="Kohler A."/>
            <person name="Kuo A."/>
            <person name="Nagy L.G."/>
            <person name="Floudas D."/>
            <person name="Copeland A."/>
            <person name="Barry K.W."/>
            <person name="Cichocki N."/>
            <person name="Veneault-Fourrey C."/>
            <person name="LaButti K."/>
            <person name="Lindquist E.A."/>
            <person name="Lipzen A."/>
            <person name="Lundell T."/>
            <person name="Morin E."/>
            <person name="Murat C."/>
            <person name="Riley R."/>
            <person name="Ohm R."/>
            <person name="Sun H."/>
            <person name="Tunlid A."/>
            <person name="Henrissat B."/>
            <person name="Grigoriev I.V."/>
            <person name="Hibbett D.S."/>
            <person name="Martin F."/>
        </authorList>
    </citation>
    <scope>NUCLEOTIDE SEQUENCE [LARGE SCALE GENOMIC DNA]</scope>
    <source>
        <strain evidence="2">Foug A</strain>
    </source>
</reference>